<dbReference type="Pfam" id="PF01841">
    <property type="entry name" value="Transglut_core"/>
    <property type="match status" value="1"/>
</dbReference>
<keyword evidence="2" id="KW-0732">Signal</keyword>
<evidence type="ECO:0000256" key="1">
    <source>
        <dbReference type="SAM" id="Phobius"/>
    </source>
</evidence>
<evidence type="ECO:0000313" key="4">
    <source>
        <dbReference type="EMBL" id="OGC45042.1"/>
    </source>
</evidence>
<dbReference type="EMBL" id="MEUP01000100">
    <property type="protein sequence ID" value="OGC45042.1"/>
    <property type="molecule type" value="Genomic_DNA"/>
</dbReference>
<feature type="signal peptide" evidence="2">
    <location>
        <begin position="1"/>
        <end position="30"/>
    </location>
</feature>
<accession>A0A1F4UJK0</accession>
<comment type="caution">
    <text evidence="4">The sequence shown here is derived from an EMBL/GenBank/DDBJ whole genome shotgun (WGS) entry which is preliminary data.</text>
</comment>
<evidence type="ECO:0000313" key="5">
    <source>
        <dbReference type="Proteomes" id="UP000178631"/>
    </source>
</evidence>
<reference evidence="4 5" key="1">
    <citation type="journal article" date="2016" name="Nat. Commun.">
        <title>Thousands of microbial genomes shed light on interconnected biogeochemical processes in an aquifer system.</title>
        <authorList>
            <person name="Anantharaman K."/>
            <person name="Brown C.T."/>
            <person name="Hug L.A."/>
            <person name="Sharon I."/>
            <person name="Castelle C.J."/>
            <person name="Probst A.J."/>
            <person name="Thomas B.C."/>
            <person name="Singh A."/>
            <person name="Wilkins M.J."/>
            <person name="Karaoz U."/>
            <person name="Brodie E.L."/>
            <person name="Williams K.H."/>
            <person name="Hubbard S.S."/>
            <person name="Banfield J.F."/>
        </authorList>
    </citation>
    <scope>NUCLEOTIDE SEQUENCE [LARGE SCALE GENOMIC DNA]</scope>
</reference>
<sequence length="624" mass="71741">MRDLNGFFKKILLISSIFLLLSFFSNKVQAADSFKVYSDFHHVWSSTTINSTIYLTITSEKESTLLTYYTITIPDENISPKVFSINRNKALEPTIHRRKGAIDMVVDLENTPISPKKPVTLKITYSFKNSSNDLTLISSVNDTTTRKFSFTYPTYKGEVTWSSSPIQSIRQIANNTEVITAIPNTTTVKMLLGQGVVYSYTVDRNLVNTGDEMILSEISLPLNNSRQHLLIDNIEPIPEKAYKDIDGNYILQYSVAPQSNMDVNVSGFLLMKKSSYPFQQTYNIEKNSIWKISDISLIRNINRYIKEYGLDISETFSDVKELDNDKKEILYKSIYQYVVENLKPNTLTIGSLTGSERLTGQEVLLKQTHSTSEAYADAIISIYRQYQIPARLVIGYVSDISNYTPDGMYHYWAEYFDSEKNDWIPVDPFLQDYSSTNLWQRDMHDHISLIYRYSNPNTPKLPYFTENDFKIDKVDDTPEVVHDFDLDFIFEPYKISNPYLKGSIGITNTGNTVLDLFTISKSQPDLTEYIDYIENNSQNILLPSQSHQIKFNIPSEDINEQIYAVVNALSGTQEIEDRYVEDSIEVVEDNRNLDILTKLVSVTIFLFFLIPLYFISKRVKIKNG</sequence>
<feature type="chain" id="PRO_5009514877" description="Transglutaminase-like domain-containing protein" evidence="2">
    <location>
        <begin position="31"/>
        <end position="624"/>
    </location>
</feature>
<feature type="transmembrane region" description="Helical" evidence="1">
    <location>
        <begin position="595"/>
        <end position="615"/>
    </location>
</feature>
<keyword evidence="1" id="KW-1133">Transmembrane helix</keyword>
<evidence type="ECO:0000259" key="3">
    <source>
        <dbReference type="Pfam" id="PF01841"/>
    </source>
</evidence>
<feature type="domain" description="Transglutaminase-like" evidence="3">
    <location>
        <begin position="332"/>
        <end position="428"/>
    </location>
</feature>
<protein>
    <recommendedName>
        <fullName evidence="3">Transglutaminase-like domain-containing protein</fullName>
    </recommendedName>
</protein>
<evidence type="ECO:0000256" key="2">
    <source>
        <dbReference type="SAM" id="SignalP"/>
    </source>
</evidence>
<dbReference type="InterPro" id="IPR038765">
    <property type="entry name" value="Papain-like_cys_pep_sf"/>
</dbReference>
<dbReference type="Proteomes" id="UP000178631">
    <property type="component" value="Unassembled WGS sequence"/>
</dbReference>
<name>A0A1F4UJK0_9BACT</name>
<organism evidence="4 5">
    <name type="scientific">candidate division WS6 bacterium RIFOXYC1_FULL_33_10</name>
    <dbReference type="NCBI Taxonomy" id="1802606"/>
    <lineage>
        <taxon>Bacteria</taxon>
        <taxon>Candidatus Dojkabacteria</taxon>
    </lineage>
</organism>
<dbReference type="Gene3D" id="3.10.620.30">
    <property type="match status" value="1"/>
</dbReference>
<dbReference type="AlphaFoldDB" id="A0A1F4UJK0"/>
<dbReference type="InterPro" id="IPR002931">
    <property type="entry name" value="Transglutaminase-like"/>
</dbReference>
<keyword evidence="1" id="KW-0472">Membrane</keyword>
<gene>
    <name evidence="4" type="ORF">A3J98_02760</name>
</gene>
<keyword evidence="1" id="KW-0812">Transmembrane</keyword>
<proteinExistence type="predicted"/>
<dbReference type="SUPFAM" id="SSF54001">
    <property type="entry name" value="Cysteine proteinases"/>
    <property type="match status" value="1"/>
</dbReference>